<proteinExistence type="predicted"/>
<accession>A0ACC2ECU7</accession>
<reference evidence="2" key="1">
    <citation type="journal article" date="2024" name="Proc. Natl. Acad. Sci. U.S.A.">
        <title>Extraordinary preservation of gene collinearity over three hundred million years revealed in homosporous lycophytes.</title>
        <authorList>
            <person name="Li C."/>
            <person name="Wickell D."/>
            <person name="Kuo L.Y."/>
            <person name="Chen X."/>
            <person name="Nie B."/>
            <person name="Liao X."/>
            <person name="Peng D."/>
            <person name="Ji J."/>
            <person name="Jenkins J."/>
            <person name="Williams M."/>
            <person name="Shu S."/>
            <person name="Plott C."/>
            <person name="Barry K."/>
            <person name="Rajasekar S."/>
            <person name="Grimwood J."/>
            <person name="Han X."/>
            <person name="Sun S."/>
            <person name="Hou Z."/>
            <person name="He W."/>
            <person name="Dai G."/>
            <person name="Sun C."/>
            <person name="Schmutz J."/>
            <person name="Leebens-Mack J.H."/>
            <person name="Li F.W."/>
            <person name="Wang L."/>
        </authorList>
    </citation>
    <scope>NUCLEOTIDE SEQUENCE [LARGE SCALE GENOMIC DNA]</scope>
    <source>
        <strain evidence="2">cv. PW_Plant_1</strain>
    </source>
</reference>
<dbReference type="EMBL" id="CM055093">
    <property type="protein sequence ID" value="KAJ7564276.1"/>
    <property type="molecule type" value="Genomic_DNA"/>
</dbReference>
<dbReference type="Proteomes" id="UP001162992">
    <property type="component" value="Chromosome 2"/>
</dbReference>
<gene>
    <name evidence="1" type="ORF">O6H91_02G010900</name>
</gene>
<evidence type="ECO:0000313" key="2">
    <source>
        <dbReference type="Proteomes" id="UP001162992"/>
    </source>
</evidence>
<name>A0ACC2ECU7_DIPCM</name>
<organism evidence="1 2">
    <name type="scientific">Diphasiastrum complanatum</name>
    <name type="common">Issler's clubmoss</name>
    <name type="synonym">Lycopodium complanatum</name>
    <dbReference type="NCBI Taxonomy" id="34168"/>
    <lineage>
        <taxon>Eukaryota</taxon>
        <taxon>Viridiplantae</taxon>
        <taxon>Streptophyta</taxon>
        <taxon>Embryophyta</taxon>
        <taxon>Tracheophyta</taxon>
        <taxon>Lycopodiopsida</taxon>
        <taxon>Lycopodiales</taxon>
        <taxon>Lycopodiaceae</taxon>
        <taxon>Lycopodioideae</taxon>
        <taxon>Diphasiastrum</taxon>
    </lineage>
</organism>
<sequence length="367" mass="40806">MNEISEQSLNMSAAQKNEIGEADCSAFASAPSSADSNLYEFICQGHLFRKAGLSPESVAANLAEWQGLGLKLSQFLGFNPSECSASERQRIYHYYLPVFWWCKDQLSQHRSQFQNDEPIPALVVGLSAPQGCGKTTLVDALEYLFNATGSRAASVSIDDFYLTAADQEKLAAENAGNALLEFRGNAGTHDLQLGTEALKSLRGLTSAEAKTKIPHYEKSSHHGHGDRANPSTWREVQGPLEVLLFEGWMLGFEPREDPKVASIDPQLVAVNKNLKAYSDAWFSLVDSWIIIEVEDPNWVFTWRLQAEVRMRAEGRPGMTDAEVADFVSRYMPAYKAYLPILYSKGPSNAKPHHTLRFKINKDRTPAD</sequence>
<keyword evidence="2" id="KW-1185">Reference proteome</keyword>
<protein>
    <submittedName>
        <fullName evidence="1">Uncharacterized protein</fullName>
    </submittedName>
</protein>
<comment type="caution">
    <text evidence="1">The sequence shown here is derived from an EMBL/GenBank/DDBJ whole genome shotgun (WGS) entry which is preliminary data.</text>
</comment>
<evidence type="ECO:0000313" key="1">
    <source>
        <dbReference type="EMBL" id="KAJ7564276.1"/>
    </source>
</evidence>